<dbReference type="RefSeq" id="WP_203898925.1">
    <property type="nucleotide sequence ID" value="NZ_BOPF01000007.1"/>
</dbReference>
<evidence type="ECO:0000313" key="1">
    <source>
        <dbReference type="EMBL" id="GIJ45369.1"/>
    </source>
</evidence>
<protein>
    <submittedName>
        <fullName evidence="1">Uncharacterized protein</fullName>
    </submittedName>
</protein>
<gene>
    <name evidence="1" type="ORF">Val02_22550</name>
</gene>
<evidence type="ECO:0000313" key="2">
    <source>
        <dbReference type="Proteomes" id="UP000619260"/>
    </source>
</evidence>
<keyword evidence="2" id="KW-1185">Reference proteome</keyword>
<name>A0A8J4DPC6_9ACTN</name>
<comment type="caution">
    <text evidence="1">The sequence shown here is derived from an EMBL/GenBank/DDBJ whole genome shotgun (WGS) entry which is preliminary data.</text>
</comment>
<proteinExistence type="predicted"/>
<organism evidence="1 2">
    <name type="scientific">Virgisporangium aliadipatigenens</name>
    <dbReference type="NCBI Taxonomy" id="741659"/>
    <lineage>
        <taxon>Bacteria</taxon>
        <taxon>Bacillati</taxon>
        <taxon>Actinomycetota</taxon>
        <taxon>Actinomycetes</taxon>
        <taxon>Micromonosporales</taxon>
        <taxon>Micromonosporaceae</taxon>
        <taxon>Virgisporangium</taxon>
    </lineage>
</organism>
<reference evidence="1" key="1">
    <citation type="submission" date="2021-01" db="EMBL/GenBank/DDBJ databases">
        <title>Whole genome shotgun sequence of Virgisporangium aliadipatigenens NBRC 105644.</title>
        <authorList>
            <person name="Komaki H."/>
            <person name="Tamura T."/>
        </authorList>
    </citation>
    <scope>NUCLEOTIDE SEQUENCE</scope>
    <source>
        <strain evidence="1">NBRC 105644</strain>
    </source>
</reference>
<sequence>MPHAASLRQAVRGARARPIVPGYGAVSDVIVRHLKPAIRRPDPAPIDDRFAAAPQAALVW</sequence>
<dbReference type="AlphaFoldDB" id="A0A8J4DPC6"/>
<dbReference type="EMBL" id="BOPF01000007">
    <property type="protein sequence ID" value="GIJ45369.1"/>
    <property type="molecule type" value="Genomic_DNA"/>
</dbReference>
<accession>A0A8J4DPC6</accession>
<dbReference type="Proteomes" id="UP000619260">
    <property type="component" value="Unassembled WGS sequence"/>
</dbReference>